<gene>
    <name evidence="1" type="ORF">B0H17DRAFT_1032757</name>
</gene>
<proteinExistence type="predicted"/>
<dbReference type="InterPro" id="IPR014752">
    <property type="entry name" value="Arrestin-like_C"/>
</dbReference>
<dbReference type="EMBL" id="JARKIE010000005">
    <property type="protein sequence ID" value="KAJ7707460.1"/>
    <property type="molecule type" value="Genomic_DNA"/>
</dbReference>
<sequence>MSFPPMYGGTFSSQSVASLPAYTAHERPSTAGAARELTEHVFELKDKKKRAWATLKLSSSARASTSLPTFLEGDKITGSVTLDLTNSEKILGVSIMIRGSIVAGALPQDRLCFLDATTPLWLKGTANPRESPSEAAPHYDGRLSGDYCWPFSIVLPKEVTLTNPEEKHGTPRTYHLPQTFLERTARASVCYELFVNIARSTFRVDSKLQTMFVYVPAIRPAPPSRFRQLAYRQNGPIPGPDLDPDGWHTLPTSVAGTVFNARRVKIKCVLSLAKPLSYTRGSVIPCSLKYSCDDSQALDLVCTPATTNVCLHRQVTFRPEPAAAEYSARRDTTADTFLEISRAVWWPVQDGAGSGSCRFDGEIHLPKSLKPSSTISHFSISYSVVMLPFKVTGFSSQDAKSVVLKQLVQIATMFPKGPKPRMYTPPRYEYEIGDNMFIPPARGYI</sequence>
<evidence type="ECO:0008006" key="3">
    <source>
        <dbReference type="Google" id="ProtNLM"/>
    </source>
</evidence>
<evidence type="ECO:0000313" key="2">
    <source>
        <dbReference type="Proteomes" id="UP001221757"/>
    </source>
</evidence>
<comment type="caution">
    <text evidence="1">The sequence shown here is derived from an EMBL/GenBank/DDBJ whole genome shotgun (WGS) entry which is preliminary data.</text>
</comment>
<name>A0AAD7M9W5_MYCRO</name>
<keyword evidence="2" id="KW-1185">Reference proteome</keyword>
<evidence type="ECO:0000313" key="1">
    <source>
        <dbReference type="EMBL" id="KAJ7707460.1"/>
    </source>
</evidence>
<organism evidence="1 2">
    <name type="scientific">Mycena rosella</name>
    <name type="common">Pink bonnet</name>
    <name type="synonym">Agaricus rosellus</name>
    <dbReference type="NCBI Taxonomy" id="1033263"/>
    <lineage>
        <taxon>Eukaryota</taxon>
        <taxon>Fungi</taxon>
        <taxon>Dikarya</taxon>
        <taxon>Basidiomycota</taxon>
        <taxon>Agaricomycotina</taxon>
        <taxon>Agaricomycetes</taxon>
        <taxon>Agaricomycetidae</taxon>
        <taxon>Agaricales</taxon>
        <taxon>Marasmiineae</taxon>
        <taxon>Mycenaceae</taxon>
        <taxon>Mycena</taxon>
    </lineage>
</organism>
<dbReference type="AlphaFoldDB" id="A0AAD7M9W5"/>
<dbReference type="Proteomes" id="UP001221757">
    <property type="component" value="Unassembled WGS sequence"/>
</dbReference>
<reference evidence="1" key="1">
    <citation type="submission" date="2023-03" db="EMBL/GenBank/DDBJ databases">
        <title>Massive genome expansion in bonnet fungi (Mycena s.s.) driven by repeated elements and novel gene families across ecological guilds.</title>
        <authorList>
            <consortium name="Lawrence Berkeley National Laboratory"/>
            <person name="Harder C.B."/>
            <person name="Miyauchi S."/>
            <person name="Viragh M."/>
            <person name="Kuo A."/>
            <person name="Thoen E."/>
            <person name="Andreopoulos B."/>
            <person name="Lu D."/>
            <person name="Skrede I."/>
            <person name="Drula E."/>
            <person name="Henrissat B."/>
            <person name="Morin E."/>
            <person name="Kohler A."/>
            <person name="Barry K."/>
            <person name="LaButti K."/>
            <person name="Morin E."/>
            <person name="Salamov A."/>
            <person name="Lipzen A."/>
            <person name="Mereny Z."/>
            <person name="Hegedus B."/>
            <person name="Baldrian P."/>
            <person name="Stursova M."/>
            <person name="Weitz H."/>
            <person name="Taylor A."/>
            <person name="Grigoriev I.V."/>
            <person name="Nagy L.G."/>
            <person name="Martin F."/>
            <person name="Kauserud H."/>
        </authorList>
    </citation>
    <scope>NUCLEOTIDE SEQUENCE</scope>
    <source>
        <strain evidence="1">CBHHK067</strain>
    </source>
</reference>
<accession>A0AAD7M9W5</accession>
<protein>
    <recommendedName>
        <fullName evidence="3">Arrestin-like N-terminal domain-containing protein</fullName>
    </recommendedName>
</protein>
<dbReference type="Gene3D" id="2.60.40.640">
    <property type="match status" value="1"/>
</dbReference>